<organism evidence="5 6">
    <name type="scientific">Colletotrichum salicis</name>
    <dbReference type="NCBI Taxonomy" id="1209931"/>
    <lineage>
        <taxon>Eukaryota</taxon>
        <taxon>Fungi</taxon>
        <taxon>Dikarya</taxon>
        <taxon>Ascomycota</taxon>
        <taxon>Pezizomycotina</taxon>
        <taxon>Sordariomycetes</taxon>
        <taxon>Hypocreomycetidae</taxon>
        <taxon>Glomerellales</taxon>
        <taxon>Glomerellaceae</taxon>
        <taxon>Colletotrichum</taxon>
        <taxon>Colletotrichum acutatum species complex</taxon>
    </lineage>
</organism>
<proteinExistence type="inferred from homology"/>
<keyword evidence="6" id="KW-1185">Reference proteome</keyword>
<dbReference type="EC" id="3.1.1.-" evidence="3"/>
<dbReference type="Proteomes" id="UP000070121">
    <property type="component" value="Unassembled WGS sequence"/>
</dbReference>
<dbReference type="SUPFAM" id="SSF53474">
    <property type="entry name" value="alpha/beta-Hydrolases"/>
    <property type="match status" value="1"/>
</dbReference>
<evidence type="ECO:0000256" key="1">
    <source>
        <dbReference type="ARBA" id="ARBA00005964"/>
    </source>
</evidence>
<dbReference type="EMBL" id="JFFI01001864">
    <property type="protein sequence ID" value="KXH52300.1"/>
    <property type="molecule type" value="Genomic_DNA"/>
</dbReference>
<dbReference type="STRING" id="1209931.A0A135TVT7"/>
<dbReference type="PROSITE" id="PS00122">
    <property type="entry name" value="CARBOXYLESTERASE_B_1"/>
    <property type="match status" value="1"/>
</dbReference>
<name>A0A135TVT7_9PEZI</name>
<evidence type="ECO:0000313" key="6">
    <source>
        <dbReference type="Proteomes" id="UP000070121"/>
    </source>
</evidence>
<reference evidence="5 6" key="1">
    <citation type="submission" date="2014-02" db="EMBL/GenBank/DDBJ databases">
        <title>The genome sequence of Colletotrichum salicis CBS 607.94.</title>
        <authorList>
            <person name="Baroncelli R."/>
            <person name="Thon M.R."/>
        </authorList>
    </citation>
    <scope>NUCLEOTIDE SEQUENCE [LARGE SCALE GENOMIC DNA]</scope>
    <source>
        <strain evidence="5 6">CBS 607.94</strain>
    </source>
</reference>
<dbReference type="InterPro" id="IPR029058">
    <property type="entry name" value="AB_hydrolase_fold"/>
</dbReference>
<evidence type="ECO:0000259" key="4">
    <source>
        <dbReference type="Pfam" id="PF00135"/>
    </source>
</evidence>
<dbReference type="PANTHER" id="PTHR43918">
    <property type="entry name" value="ACETYLCHOLINESTERASE"/>
    <property type="match status" value="1"/>
</dbReference>
<feature type="domain" description="Carboxylesterase type B" evidence="4">
    <location>
        <begin position="76"/>
        <end position="220"/>
    </location>
</feature>
<keyword evidence="2 3" id="KW-0378">Hydrolase</keyword>
<gene>
    <name evidence="5" type="ORF">CSAL01_06041</name>
</gene>
<dbReference type="OrthoDB" id="408631at2759"/>
<sequence length="377" mass="41500">MPLYLDGSLYLNHRSRGSTFSTPQHLGRHVSRTLASTGRYSSTHPLLSAFFTDLMFLHKELGPRPELLESLFNTPASPESEDCLSINVFAPTTRFPDARHAVVVFIHGGGWQLGHGRLDLSAFAAYEGIIAVTPNYRTNVFGFPASPEIPPSEQNLCLHDQRLALAWVQDNIATFGGDPSKVALWGQSAGSFSVDHHLKAYAKDTLVPFHGAIMSSGQMSFGHLAHPSPGMEASIPAKTLISTMRKYRITFGTQFDNSTVLSKPGELWRNGYVVKLPILKGTVEEEGRGLVNDKVNMTAFFDAYLPPALVPFEDRETIISMYRSDPSVITDFDLASAIYTDFLWSCVRSPPTDSYQTLKLLTTGAAAIYTCVDSIFD</sequence>
<dbReference type="GO" id="GO:0052689">
    <property type="term" value="F:carboxylic ester hydrolase activity"/>
    <property type="evidence" value="ECO:0007669"/>
    <property type="project" value="TreeGrafter"/>
</dbReference>
<dbReference type="AlphaFoldDB" id="A0A135TVT7"/>
<comment type="similarity">
    <text evidence="1 3">Belongs to the type-B carboxylesterase/lipase family.</text>
</comment>
<protein>
    <recommendedName>
        <fullName evidence="3">Carboxylic ester hydrolase</fullName>
        <ecNumber evidence="3">3.1.1.-</ecNumber>
    </recommendedName>
</protein>
<dbReference type="Gene3D" id="3.40.50.1820">
    <property type="entry name" value="alpha/beta hydrolase"/>
    <property type="match status" value="2"/>
</dbReference>
<dbReference type="PANTHER" id="PTHR43918:SF4">
    <property type="entry name" value="CARBOXYLIC ESTER HYDROLASE"/>
    <property type="match status" value="1"/>
</dbReference>
<accession>A0A135TVT7</accession>
<evidence type="ECO:0000256" key="2">
    <source>
        <dbReference type="ARBA" id="ARBA00022801"/>
    </source>
</evidence>
<evidence type="ECO:0000313" key="5">
    <source>
        <dbReference type="EMBL" id="KXH52300.1"/>
    </source>
</evidence>
<dbReference type="InterPro" id="IPR002018">
    <property type="entry name" value="CarbesteraseB"/>
</dbReference>
<comment type="caution">
    <text evidence="5">The sequence shown here is derived from an EMBL/GenBank/DDBJ whole genome shotgun (WGS) entry which is preliminary data.</text>
</comment>
<dbReference type="InterPro" id="IPR019826">
    <property type="entry name" value="Carboxylesterase_B_AS"/>
</dbReference>
<dbReference type="Pfam" id="PF00135">
    <property type="entry name" value="COesterase"/>
    <property type="match status" value="1"/>
</dbReference>
<dbReference type="InterPro" id="IPR050654">
    <property type="entry name" value="AChE-related_enzymes"/>
</dbReference>
<evidence type="ECO:0000256" key="3">
    <source>
        <dbReference type="RuleBase" id="RU361235"/>
    </source>
</evidence>